<sequence>MSLLEGIETKVPYTRIKCTPIPGPHHQSYASSDVLSEGKHRIPYSTKYTYIYISVYIYIYVDADVDVDAYSTYLHIPITFTYYLNVKTVTTKHSITRVPHSNNLYK</sequence>
<dbReference type="AlphaFoldDB" id="C9ZZA7"/>
<dbReference type="EMBL" id="FN554972">
    <property type="protein sequence ID" value="CBH14756.1"/>
    <property type="molecule type" value="Genomic_DNA"/>
</dbReference>
<dbReference type="GeneID" id="23860889"/>
<accession>C9ZZA7</accession>
<reference evidence="2" key="1">
    <citation type="journal article" date="2010" name="PLoS Negl. Trop. Dis.">
        <title>The genome sequence of Trypanosoma brucei gambiense, causative agent of chronic human african trypanosomiasis.</title>
        <authorList>
            <person name="Jackson A.P."/>
            <person name="Sanders M."/>
            <person name="Berry A."/>
            <person name="McQuillan J."/>
            <person name="Aslett M.A."/>
            <person name="Quail M.A."/>
            <person name="Chukualim B."/>
            <person name="Capewell P."/>
            <person name="MacLeod A."/>
            <person name="Melville S.E."/>
            <person name="Gibson W."/>
            <person name="Barry J.D."/>
            <person name="Berriman M."/>
            <person name="Hertz-Fowler C."/>
        </authorList>
    </citation>
    <scope>NUCLEOTIDE SEQUENCE [LARGE SCALE GENOMIC DNA]</scope>
    <source>
        <strain evidence="2">MHOM/CI/86/DAL972</strain>
    </source>
</reference>
<name>C9ZZA7_TRYB9</name>
<evidence type="ECO:0000313" key="1">
    <source>
        <dbReference type="EMBL" id="CBH14756.1"/>
    </source>
</evidence>
<dbReference type="Proteomes" id="UP000002316">
    <property type="component" value="Chromosome 9"/>
</dbReference>
<evidence type="ECO:0000313" key="2">
    <source>
        <dbReference type="Proteomes" id="UP000002316"/>
    </source>
</evidence>
<organism evidence="1 2">
    <name type="scientific">Trypanosoma brucei gambiense (strain MHOM/CI/86/DAL972)</name>
    <dbReference type="NCBI Taxonomy" id="679716"/>
    <lineage>
        <taxon>Eukaryota</taxon>
        <taxon>Discoba</taxon>
        <taxon>Euglenozoa</taxon>
        <taxon>Kinetoplastea</taxon>
        <taxon>Metakinetoplastina</taxon>
        <taxon>Trypanosomatida</taxon>
        <taxon>Trypanosomatidae</taxon>
        <taxon>Trypanosoma</taxon>
    </lineage>
</organism>
<gene>
    <name evidence="1" type="ORF">TbgDal_IX8320</name>
</gene>
<dbReference type="KEGG" id="tbg:TbgDal_IX8320"/>
<protein>
    <submittedName>
        <fullName evidence="1">Uncharacterized protein</fullName>
    </submittedName>
</protein>
<proteinExistence type="predicted"/>
<dbReference type="RefSeq" id="XP_011777022.1">
    <property type="nucleotide sequence ID" value="XM_011778720.1"/>
</dbReference>